<evidence type="ECO:0000256" key="2">
    <source>
        <dbReference type="ARBA" id="ARBA00022980"/>
    </source>
</evidence>
<dbReference type="PROSITE" id="PS00360">
    <property type="entry name" value="RIBOSOMAL_S9"/>
    <property type="match status" value="1"/>
</dbReference>
<protein>
    <recommendedName>
        <fullName evidence="5">30S ribosomal protein S9</fullName>
    </recommendedName>
</protein>
<proteinExistence type="inferred from homology"/>
<dbReference type="PANTHER" id="PTHR21569:SF1">
    <property type="entry name" value="SMALL RIBOSOMAL SUBUNIT PROTEIN US9M"/>
    <property type="match status" value="1"/>
</dbReference>
<comment type="caution">
    <text evidence="7">The sequence shown here is derived from an EMBL/GenBank/DDBJ whole genome shotgun (WGS) entry which is preliminary data.</text>
</comment>
<dbReference type="GO" id="GO:0003723">
    <property type="term" value="F:RNA binding"/>
    <property type="evidence" value="ECO:0007669"/>
    <property type="project" value="TreeGrafter"/>
</dbReference>
<dbReference type="EMBL" id="MGHY01000005">
    <property type="protein sequence ID" value="OGM80067.1"/>
    <property type="molecule type" value="Genomic_DNA"/>
</dbReference>
<name>A0A1F8CUR8_9BACT</name>
<dbReference type="GO" id="GO:0003735">
    <property type="term" value="F:structural constituent of ribosome"/>
    <property type="evidence" value="ECO:0007669"/>
    <property type="project" value="InterPro"/>
</dbReference>
<dbReference type="STRING" id="1802538.A2382_05285"/>
<organism evidence="7 8">
    <name type="scientific">Candidatus Woesebacteria bacterium RIFOXYB1_FULL_38_16</name>
    <dbReference type="NCBI Taxonomy" id="1802538"/>
    <lineage>
        <taxon>Bacteria</taxon>
        <taxon>Candidatus Woeseibacteriota</taxon>
    </lineage>
</organism>
<gene>
    <name evidence="7" type="ORF">A2382_05285</name>
</gene>
<dbReference type="AlphaFoldDB" id="A0A1F8CUR8"/>
<sequence length="137" mass="15576">MGRKRIKRDYVYAVGRRRTSIARVRLYKGKKENTVNGELIGKYFPGDVMRAFWEKPFKIADLVGKYYVTIKVVGGGKRGQLNAAVHGIARALSFSDTLKFRGLMKSAGLLTRDARKRQRRMVGSGGKSRRKKQSPKR</sequence>
<dbReference type="Pfam" id="PF00380">
    <property type="entry name" value="Ribosomal_S9"/>
    <property type="match status" value="1"/>
</dbReference>
<reference evidence="7 8" key="1">
    <citation type="journal article" date="2016" name="Nat. Commun.">
        <title>Thousands of microbial genomes shed light on interconnected biogeochemical processes in an aquifer system.</title>
        <authorList>
            <person name="Anantharaman K."/>
            <person name="Brown C.T."/>
            <person name="Hug L.A."/>
            <person name="Sharon I."/>
            <person name="Castelle C.J."/>
            <person name="Probst A.J."/>
            <person name="Thomas B.C."/>
            <person name="Singh A."/>
            <person name="Wilkins M.J."/>
            <person name="Karaoz U."/>
            <person name="Brodie E.L."/>
            <person name="Williams K.H."/>
            <person name="Hubbard S.S."/>
            <person name="Banfield J.F."/>
        </authorList>
    </citation>
    <scope>NUCLEOTIDE SEQUENCE [LARGE SCALE GENOMIC DNA]</scope>
</reference>
<dbReference type="GO" id="GO:0022627">
    <property type="term" value="C:cytosolic small ribosomal subunit"/>
    <property type="evidence" value="ECO:0007669"/>
    <property type="project" value="TreeGrafter"/>
</dbReference>
<evidence type="ECO:0000256" key="6">
    <source>
        <dbReference type="SAM" id="MobiDB-lite"/>
    </source>
</evidence>
<keyword evidence="3 4" id="KW-0687">Ribonucleoprotein</keyword>
<evidence type="ECO:0000256" key="3">
    <source>
        <dbReference type="ARBA" id="ARBA00023274"/>
    </source>
</evidence>
<dbReference type="PANTHER" id="PTHR21569">
    <property type="entry name" value="RIBOSOMAL PROTEIN S9"/>
    <property type="match status" value="1"/>
</dbReference>
<evidence type="ECO:0000256" key="5">
    <source>
        <dbReference type="RuleBase" id="RU003816"/>
    </source>
</evidence>
<dbReference type="Gene3D" id="3.30.230.10">
    <property type="match status" value="1"/>
</dbReference>
<comment type="similarity">
    <text evidence="1 4">Belongs to the universal ribosomal protein uS9 family.</text>
</comment>
<dbReference type="SUPFAM" id="SSF54211">
    <property type="entry name" value="Ribosomal protein S5 domain 2-like"/>
    <property type="match status" value="1"/>
</dbReference>
<dbReference type="InterPro" id="IPR014721">
    <property type="entry name" value="Ribsml_uS5_D2-typ_fold_subgr"/>
</dbReference>
<evidence type="ECO:0000313" key="7">
    <source>
        <dbReference type="EMBL" id="OGM80067.1"/>
    </source>
</evidence>
<evidence type="ECO:0000313" key="8">
    <source>
        <dbReference type="Proteomes" id="UP000178999"/>
    </source>
</evidence>
<dbReference type="InterPro" id="IPR020568">
    <property type="entry name" value="Ribosomal_Su5_D2-typ_SF"/>
</dbReference>
<dbReference type="Proteomes" id="UP000178999">
    <property type="component" value="Unassembled WGS sequence"/>
</dbReference>
<feature type="compositionally biased region" description="Basic residues" evidence="6">
    <location>
        <begin position="127"/>
        <end position="137"/>
    </location>
</feature>
<dbReference type="GO" id="GO:0006412">
    <property type="term" value="P:translation"/>
    <property type="evidence" value="ECO:0007669"/>
    <property type="project" value="InterPro"/>
</dbReference>
<accession>A0A1F8CUR8</accession>
<evidence type="ECO:0000256" key="4">
    <source>
        <dbReference type="RuleBase" id="RU003815"/>
    </source>
</evidence>
<feature type="region of interest" description="Disordered" evidence="6">
    <location>
        <begin position="114"/>
        <end position="137"/>
    </location>
</feature>
<dbReference type="InterPro" id="IPR000754">
    <property type="entry name" value="Ribosomal_uS9"/>
</dbReference>
<keyword evidence="2 4" id="KW-0689">Ribosomal protein</keyword>
<dbReference type="InterPro" id="IPR020574">
    <property type="entry name" value="Ribosomal_uS9_CS"/>
</dbReference>
<evidence type="ECO:0000256" key="1">
    <source>
        <dbReference type="ARBA" id="ARBA00005251"/>
    </source>
</evidence>